<accession>A0A8S5N1T8</accession>
<proteinExistence type="predicted"/>
<name>A0A8S5N1T8_9CAUD</name>
<dbReference type="SUPFAM" id="SSF69279">
    <property type="entry name" value="Phage tail proteins"/>
    <property type="match status" value="1"/>
</dbReference>
<dbReference type="InterPro" id="IPR018989">
    <property type="entry name" value="DUF2001"/>
</dbReference>
<dbReference type="Pfam" id="PF09393">
    <property type="entry name" value="DUF2001"/>
    <property type="match status" value="1"/>
</dbReference>
<organism evidence="1">
    <name type="scientific">Myoviridae sp. ctP4M4</name>
    <dbReference type="NCBI Taxonomy" id="2826647"/>
    <lineage>
        <taxon>Viruses</taxon>
        <taxon>Duplodnaviria</taxon>
        <taxon>Heunggongvirae</taxon>
        <taxon>Uroviricota</taxon>
        <taxon>Caudoviricetes</taxon>
    </lineage>
</organism>
<evidence type="ECO:0000313" key="1">
    <source>
        <dbReference type="EMBL" id="DAD88577.1"/>
    </source>
</evidence>
<reference evidence="1" key="1">
    <citation type="journal article" date="2021" name="Proc. Natl. Acad. Sci. U.S.A.">
        <title>A Catalog of Tens of Thousands of Viruses from Human Metagenomes Reveals Hidden Associations with Chronic Diseases.</title>
        <authorList>
            <person name="Tisza M.J."/>
            <person name="Buck C.B."/>
        </authorList>
    </citation>
    <scope>NUCLEOTIDE SEQUENCE</scope>
    <source>
        <strain evidence="1">CtP4M4</strain>
    </source>
</reference>
<dbReference type="Gene3D" id="2.30.110.40">
    <property type="entry name" value="Phage tail tube protein"/>
    <property type="match status" value="1"/>
</dbReference>
<dbReference type="EMBL" id="BK015043">
    <property type="protein sequence ID" value="DAD88577.1"/>
    <property type="molecule type" value="Genomic_DNA"/>
</dbReference>
<sequence>MSFLLERDAVNGKEGRGFMTIDGENHEMFGLKKFQSDAEFQEADFKVVGTRLVQKKTTGVSLTGSMTIYYGTPYFLKLLQEYLKTGKLPYFTIQITNDDPSTSVGTQTVVFYNVKLQKLPVAVLDAEADYLEMEVSFSYTHVEVLDWFKDPEQLGGN</sequence>
<dbReference type="InterPro" id="IPR038628">
    <property type="entry name" value="XkdM-like_sf"/>
</dbReference>
<protein>
    <submittedName>
        <fullName evidence="1">Tail tube protein</fullName>
    </submittedName>
</protein>